<keyword evidence="5 9" id="KW-0418">Kinase</keyword>
<evidence type="ECO:0000313" key="10">
    <source>
        <dbReference type="Proteomes" id="UP000006250"/>
    </source>
</evidence>
<evidence type="ECO:0000256" key="3">
    <source>
        <dbReference type="ARBA" id="ARBA00022553"/>
    </source>
</evidence>
<dbReference type="SMART" id="SM00448">
    <property type="entry name" value="REC"/>
    <property type="match status" value="1"/>
</dbReference>
<dbReference type="InterPro" id="IPR036890">
    <property type="entry name" value="HATPase_C_sf"/>
</dbReference>
<proteinExistence type="predicted"/>
<evidence type="ECO:0000256" key="6">
    <source>
        <dbReference type="PROSITE-ProRule" id="PRU00169"/>
    </source>
</evidence>
<dbReference type="CDD" id="cd00082">
    <property type="entry name" value="HisKA"/>
    <property type="match status" value="1"/>
</dbReference>
<dbReference type="InterPro" id="IPR003661">
    <property type="entry name" value="HisK_dim/P_dom"/>
</dbReference>
<feature type="modified residue" description="4-aspartylphosphate" evidence="6">
    <location>
        <position position="56"/>
    </location>
</feature>
<feature type="domain" description="Response regulatory" evidence="8">
    <location>
        <begin position="7"/>
        <end position="123"/>
    </location>
</feature>
<dbReference type="OrthoDB" id="9787818at2"/>
<dbReference type="STRING" id="596151.DesfrDRAFT_1016"/>
<feature type="domain" description="Histidine kinase" evidence="7">
    <location>
        <begin position="163"/>
        <end position="395"/>
    </location>
</feature>
<evidence type="ECO:0000259" key="7">
    <source>
        <dbReference type="PROSITE" id="PS50109"/>
    </source>
</evidence>
<dbReference type="SUPFAM" id="SSF47384">
    <property type="entry name" value="Homodimeric domain of signal transducing histidine kinase"/>
    <property type="match status" value="1"/>
</dbReference>
<dbReference type="InterPro" id="IPR011006">
    <property type="entry name" value="CheY-like_superfamily"/>
</dbReference>
<dbReference type="Pfam" id="PF00512">
    <property type="entry name" value="HisKA"/>
    <property type="match status" value="1"/>
</dbReference>
<gene>
    <name evidence="9" type="ORF">DesfrDRAFT_1016</name>
</gene>
<dbReference type="Gene3D" id="1.10.287.130">
    <property type="match status" value="1"/>
</dbReference>
<dbReference type="Pfam" id="PF00072">
    <property type="entry name" value="Response_reg"/>
    <property type="match status" value="1"/>
</dbReference>
<protein>
    <recommendedName>
        <fullName evidence="2">histidine kinase</fullName>
        <ecNumber evidence="2">2.7.13.3</ecNumber>
    </recommendedName>
</protein>
<evidence type="ECO:0000256" key="2">
    <source>
        <dbReference type="ARBA" id="ARBA00012438"/>
    </source>
</evidence>
<accession>E1JTR7</accession>
<comment type="catalytic activity">
    <reaction evidence="1">
        <text>ATP + protein L-histidine = ADP + protein N-phospho-L-histidine.</text>
        <dbReference type="EC" id="2.7.13.3"/>
    </reaction>
</comment>
<dbReference type="PROSITE" id="PS50109">
    <property type="entry name" value="HIS_KIN"/>
    <property type="match status" value="1"/>
</dbReference>
<dbReference type="RefSeq" id="WP_005991737.1">
    <property type="nucleotide sequence ID" value="NZ_AECZ01000005.1"/>
</dbReference>
<dbReference type="SUPFAM" id="SSF52172">
    <property type="entry name" value="CheY-like"/>
    <property type="match status" value="1"/>
</dbReference>
<keyword evidence="3 6" id="KW-0597">Phosphoprotein</keyword>
<dbReference type="eggNOG" id="COG3437">
    <property type="taxonomic scope" value="Bacteria"/>
</dbReference>
<dbReference type="PANTHER" id="PTHR43047:SF78">
    <property type="entry name" value="SENSORY_REGULATORY PROTEIN RPFC"/>
    <property type="match status" value="1"/>
</dbReference>
<dbReference type="AlphaFoldDB" id="E1JTR7"/>
<dbReference type="InterPro" id="IPR036097">
    <property type="entry name" value="HisK_dim/P_sf"/>
</dbReference>
<dbReference type="PRINTS" id="PR00344">
    <property type="entry name" value="BCTRLSENSOR"/>
</dbReference>
<dbReference type="EMBL" id="AECZ01000005">
    <property type="protein sequence ID" value="EFL52196.1"/>
    <property type="molecule type" value="Genomic_DNA"/>
</dbReference>
<dbReference type="SUPFAM" id="SSF55874">
    <property type="entry name" value="ATPase domain of HSP90 chaperone/DNA topoisomerase II/histidine kinase"/>
    <property type="match status" value="1"/>
</dbReference>
<evidence type="ECO:0000259" key="8">
    <source>
        <dbReference type="PROSITE" id="PS50110"/>
    </source>
</evidence>
<evidence type="ECO:0000256" key="4">
    <source>
        <dbReference type="ARBA" id="ARBA00022679"/>
    </source>
</evidence>
<dbReference type="Gene3D" id="3.40.50.2300">
    <property type="match status" value="1"/>
</dbReference>
<dbReference type="InterPro" id="IPR005467">
    <property type="entry name" value="His_kinase_dom"/>
</dbReference>
<evidence type="ECO:0000256" key="1">
    <source>
        <dbReference type="ARBA" id="ARBA00000085"/>
    </source>
</evidence>
<dbReference type="Pfam" id="PF02518">
    <property type="entry name" value="HATPase_c"/>
    <property type="match status" value="1"/>
</dbReference>
<dbReference type="Proteomes" id="UP000006250">
    <property type="component" value="Unassembled WGS sequence"/>
</dbReference>
<dbReference type="PANTHER" id="PTHR43047">
    <property type="entry name" value="TWO-COMPONENT HISTIDINE PROTEIN KINASE"/>
    <property type="match status" value="1"/>
</dbReference>
<keyword evidence="4" id="KW-0808">Transferase</keyword>
<evidence type="ECO:0000313" key="9">
    <source>
        <dbReference type="EMBL" id="EFL52196.1"/>
    </source>
</evidence>
<reference evidence="9 10" key="1">
    <citation type="submission" date="2010-08" db="EMBL/GenBank/DDBJ databases">
        <title>The draft genome of Desulfovibrio fructosovorans JJ.</title>
        <authorList>
            <consortium name="US DOE Joint Genome Institute (JGI-PGF)"/>
            <person name="Lucas S."/>
            <person name="Copeland A."/>
            <person name="Lapidus A."/>
            <person name="Cheng J.-F."/>
            <person name="Bruce D."/>
            <person name="Goodwin L."/>
            <person name="Pitluck S."/>
            <person name="Land M.L."/>
            <person name="Hauser L."/>
            <person name="Chang Y.-J."/>
            <person name="Jeffries C."/>
            <person name="Wall J.D."/>
            <person name="Stahl D.A."/>
            <person name="Arkin A.P."/>
            <person name="Dehal P."/>
            <person name="Stolyar S.M."/>
            <person name="Hazen T.C."/>
            <person name="Woyke T.J."/>
        </authorList>
    </citation>
    <scope>NUCLEOTIDE SEQUENCE [LARGE SCALE GENOMIC DNA]</scope>
    <source>
        <strain evidence="9 10">JJ</strain>
    </source>
</reference>
<dbReference type="InterPro" id="IPR001789">
    <property type="entry name" value="Sig_transdc_resp-reg_receiver"/>
</dbReference>
<dbReference type="CDD" id="cd16922">
    <property type="entry name" value="HATPase_EvgS-ArcB-TorS-like"/>
    <property type="match status" value="1"/>
</dbReference>
<keyword evidence="10" id="KW-1185">Reference proteome</keyword>
<sequence length="396" mass="43351">MSESRFRILVVDDEEYNLMMLNEILREEYDVSISLGGLDALELLASSLVVDLILLDVMMPDLDGYEVCRRLKEDTRRGDTPVIFVTALSAGEDEERGLRLGAVDYITKPFKPSVVAARVRTHLRLHRQQRVLEGMVAARTAELLRAKEEAEAANRAKTAFLANMSHELRTPLNGIHGMIELLAESGLDAQQREFADYLRGSANRLLALLTSLMELSRLDAGGMVLAPAPYDLSETLEALTAAFSRKAAAKGLSFRADMATDMPRLVVGDRAALVQALVNLLENAVKFTPRGGVVLAAGPMDPPADVRAFPEERTPWRRWLRFCVHDTGVGIAQDKLANIFRSFVIAEDFLSKEFGGAGLGLCIAKELAALHGGRVTVESAPGVGSRFCLELPFEAS</sequence>
<comment type="caution">
    <text evidence="9">The sequence shown here is derived from an EMBL/GenBank/DDBJ whole genome shotgun (WGS) entry which is preliminary data.</text>
</comment>
<dbReference type="Gene3D" id="3.30.565.10">
    <property type="entry name" value="Histidine kinase-like ATPase, C-terminal domain"/>
    <property type="match status" value="1"/>
</dbReference>
<dbReference type="SMART" id="SM00387">
    <property type="entry name" value="HATPase_c"/>
    <property type="match status" value="1"/>
</dbReference>
<dbReference type="InterPro" id="IPR004358">
    <property type="entry name" value="Sig_transdc_His_kin-like_C"/>
</dbReference>
<organism evidence="9 10">
    <name type="scientific">Solidesulfovibrio fructosivorans JJ]</name>
    <dbReference type="NCBI Taxonomy" id="596151"/>
    <lineage>
        <taxon>Bacteria</taxon>
        <taxon>Pseudomonadati</taxon>
        <taxon>Thermodesulfobacteriota</taxon>
        <taxon>Desulfovibrionia</taxon>
        <taxon>Desulfovibrionales</taxon>
        <taxon>Desulfovibrionaceae</taxon>
        <taxon>Solidesulfovibrio</taxon>
    </lineage>
</organism>
<dbReference type="InterPro" id="IPR003594">
    <property type="entry name" value="HATPase_dom"/>
</dbReference>
<dbReference type="SMART" id="SM00388">
    <property type="entry name" value="HisKA"/>
    <property type="match status" value="1"/>
</dbReference>
<dbReference type="GO" id="GO:0000155">
    <property type="term" value="F:phosphorelay sensor kinase activity"/>
    <property type="evidence" value="ECO:0007669"/>
    <property type="project" value="InterPro"/>
</dbReference>
<dbReference type="PROSITE" id="PS50110">
    <property type="entry name" value="RESPONSE_REGULATORY"/>
    <property type="match status" value="1"/>
</dbReference>
<evidence type="ECO:0000256" key="5">
    <source>
        <dbReference type="ARBA" id="ARBA00022777"/>
    </source>
</evidence>
<name>E1JTR7_SOLFR</name>
<dbReference type="EC" id="2.7.13.3" evidence="2"/>